<reference evidence="1" key="1">
    <citation type="submission" date="2020-03" db="EMBL/GenBank/DDBJ databases">
        <title>The deep terrestrial virosphere.</title>
        <authorList>
            <person name="Holmfeldt K."/>
            <person name="Nilsson E."/>
            <person name="Simone D."/>
            <person name="Lopez-Fernandez M."/>
            <person name="Wu X."/>
            <person name="de Brujin I."/>
            <person name="Lundin D."/>
            <person name="Andersson A."/>
            <person name="Bertilsson S."/>
            <person name="Dopson M."/>
        </authorList>
    </citation>
    <scope>NUCLEOTIDE SEQUENCE</scope>
    <source>
        <strain evidence="1">TM448B05290</strain>
    </source>
</reference>
<proteinExistence type="predicted"/>
<dbReference type="EMBL" id="MT145127">
    <property type="protein sequence ID" value="QJI03872.1"/>
    <property type="molecule type" value="Genomic_DNA"/>
</dbReference>
<name>A0A6M3Y1C6_9ZZZZ</name>
<organism evidence="1">
    <name type="scientific">viral metagenome</name>
    <dbReference type="NCBI Taxonomy" id="1070528"/>
    <lineage>
        <taxon>unclassified sequences</taxon>
        <taxon>metagenomes</taxon>
        <taxon>organismal metagenomes</taxon>
    </lineage>
</organism>
<dbReference type="InterPro" id="IPR021496">
    <property type="entry name" value="DUF3150"/>
</dbReference>
<evidence type="ECO:0000313" key="1">
    <source>
        <dbReference type="EMBL" id="QJI03872.1"/>
    </source>
</evidence>
<dbReference type="AlphaFoldDB" id="A0A6M3Y1C6"/>
<protein>
    <recommendedName>
        <fullName evidence="2">DUF3150 domain-containing protein</fullName>
    </recommendedName>
</protein>
<evidence type="ECO:0008006" key="2">
    <source>
        <dbReference type="Google" id="ProtNLM"/>
    </source>
</evidence>
<dbReference type="Pfam" id="PF11348">
    <property type="entry name" value="DUF3150"/>
    <property type="match status" value="1"/>
</dbReference>
<accession>A0A6M3Y1C6</accession>
<sequence length="306" mass="34643">MKTKADGNLFKALFLDCAVYDLRCHIPSMSKKLSAADIGLDEDDIPSEDLVTLGSKRIIPKKEIAKLEKIRVQAIKLMADNSMKFSFGSFVPKSKIGNVEQRLAKMKTEFDEICAHISSNFDAMKQEMMSKWEIEMVKISKKRNLDETTVFMMLDRIDKAFSKGWEQHRASFAWMKYTDINDIARDFVRASTMEVMGKMVEFATNLKDRLENGSLNDKNLAPVRKYIEAIGESVKIMKSEQLENLVGEMEAWTLEGVSDDVKDSPHARTEMGNIMDNVIKMGTEMADSIVSESIAGITSFSRTLDM</sequence>
<gene>
    <name evidence="1" type="ORF">TM448B05290_0001</name>
</gene>